<evidence type="ECO:0000313" key="2">
    <source>
        <dbReference type="Proteomes" id="UP000640583"/>
    </source>
</evidence>
<comment type="caution">
    <text evidence="1">The sequence shown here is derived from an EMBL/GenBank/DDBJ whole genome shotgun (WGS) entry which is preliminary data.</text>
</comment>
<keyword evidence="2" id="KW-1185">Reference proteome</keyword>
<dbReference type="EMBL" id="JADCKQ010000015">
    <property type="protein sequence ID" value="MBI1495182.1"/>
    <property type="molecule type" value="Genomic_DNA"/>
</dbReference>
<gene>
    <name evidence="1" type="ORF">H1D41_16170</name>
</gene>
<evidence type="ECO:0000313" key="1">
    <source>
        <dbReference type="EMBL" id="MBI1495182.1"/>
    </source>
</evidence>
<proteinExistence type="predicted"/>
<sequence>MGLGDLIGAAVNAFGGTDEIVSKIADSGIDMSALADLDIAEVPAMLSEYGIDMSLLENLGISTEDVIEKVKEHLLG</sequence>
<dbReference type="RefSeq" id="WP_228849894.1">
    <property type="nucleotide sequence ID" value="NZ_JADCKQ010000015.1"/>
</dbReference>
<protein>
    <submittedName>
        <fullName evidence="1">Uncharacterized protein</fullName>
    </submittedName>
</protein>
<organism evidence="1 2">
    <name type="scientific">Halocynthiibacter styelae</name>
    <dbReference type="NCBI Taxonomy" id="2761955"/>
    <lineage>
        <taxon>Bacteria</taxon>
        <taxon>Pseudomonadati</taxon>
        <taxon>Pseudomonadota</taxon>
        <taxon>Alphaproteobacteria</taxon>
        <taxon>Rhodobacterales</taxon>
        <taxon>Paracoccaceae</taxon>
        <taxon>Halocynthiibacter</taxon>
    </lineage>
</organism>
<accession>A0A8J7LR48</accession>
<dbReference type="Proteomes" id="UP000640583">
    <property type="component" value="Unassembled WGS sequence"/>
</dbReference>
<name>A0A8J7LR48_9RHOB</name>
<dbReference type="AlphaFoldDB" id="A0A8J7LR48"/>
<reference evidence="1" key="1">
    <citation type="submission" date="2020-10" db="EMBL/GenBank/DDBJ databases">
        <title>Paenihalocynthiibacter styelae gen. nov., sp. nov., isolated from stalked sea squirt Styela clava.</title>
        <authorList>
            <person name="Kim Y.-O."/>
            <person name="Yoon J.-H."/>
        </authorList>
    </citation>
    <scope>NUCLEOTIDE SEQUENCE</scope>
    <source>
        <strain evidence="1">MYP1-1</strain>
    </source>
</reference>